<evidence type="ECO:0000313" key="1">
    <source>
        <dbReference type="EMBL" id="PWL38573.1"/>
    </source>
</evidence>
<dbReference type="GO" id="GO:0016829">
    <property type="term" value="F:lyase activity"/>
    <property type="evidence" value="ECO:0007669"/>
    <property type="project" value="UniProtKB-KW"/>
</dbReference>
<dbReference type="RefSeq" id="WP_109662613.1">
    <property type="nucleotide sequence ID" value="NZ_QGEG01000002.1"/>
</dbReference>
<proteinExistence type="predicted"/>
<reference evidence="1 2" key="1">
    <citation type="submission" date="2018-05" db="EMBL/GenBank/DDBJ databases">
        <title>Complete genome sequence of Flagellimonas aquimarina ECD12 isolated from seaweed Ecklonia cava.</title>
        <authorList>
            <person name="Choi S."/>
            <person name="Seong C."/>
        </authorList>
    </citation>
    <scope>NUCLEOTIDE SEQUENCE [LARGE SCALE GENOMIC DNA]</scope>
    <source>
        <strain evidence="1 2">ECD12</strain>
    </source>
</reference>
<evidence type="ECO:0000313" key="2">
    <source>
        <dbReference type="Proteomes" id="UP000245762"/>
    </source>
</evidence>
<dbReference type="OrthoDB" id="979487at2"/>
<dbReference type="Proteomes" id="UP000245762">
    <property type="component" value="Unassembled WGS sequence"/>
</dbReference>
<organism evidence="1 2">
    <name type="scientific">Flagellimonas aquimarina</name>
    <dbReference type="NCBI Taxonomy" id="2201895"/>
    <lineage>
        <taxon>Bacteria</taxon>
        <taxon>Pseudomonadati</taxon>
        <taxon>Bacteroidota</taxon>
        <taxon>Flavobacteriia</taxon>
        <taxon>Flavobacteriales</taxon>
        <taxon>Flavobacteriaceae</taxon>
        <taxon>Flagellimonas</taxon>
    </lineage>
</organism>
<comment type="caution">
    <text evidence="1">The sequence shown here is derived from an EMBL/GenBank/DDBJ whole genome shotgun (WGS) entry which is preliminary data.</text>
</comment>
<name>A0A316L2W9_9FLAO</name>
<keyword evidence="2" id="KW-1185">Reference proteome</keyword>
<dbReference type="EMBL" id="QGEG01000002">
    <property type="protein sequence ID" value="PWL38573.1"/>
    <property type="molecule type" value="Genomic_DNA"/>
</dbReference>
<protein>
    <submittedName>
        <fullName evidence="1">Adenylosuccinate lyase</fullName>
    </submittedName>
</protein>
<keyword evidence="1" id="KW-0456">Lyase</keyword>
<accession>A0A316L2W9</accession>
<gene>
    <name evidence="1" type="ORF">DKG77_09950</name>
</gene>
<dbReference type="AlphaFoldDB" id="A0A316L2W9"/>
<sequence>MTKKQLYTILNSGRLSKEKINQLVPQLARHPELTEPLLIEVFAQDKTDSFNASWVFDNVMRKKLIYLVPHFETFTLGLKELTSESNIRPMAHICELTMEAYFKKKDISFREHITEEQLERVMTVCFDWLIGEHKVAAKVFAMTSLYYLGMKFDWVHPELKLILEQTAHEGTAGYKFRCRKTLENLKKLGF</sequence>